<gene>
    <name evidence="9" type="ORF">WR25_16162</name>
</gene>
<proteinExistence type="predicted"/>
<dbReference type="PROSITE" id="PS00350">
    <property type="entry name" value="MADS_BOX_1"/>
    <property type="match status" value="1"/>
</dbReference>
<dbReference type="EMBL" id="LIAE01010313">
    <property type="protein sequence ID" value="PAV63367.1"/>
    <property type="molecule type" value="Genomic_DNA"/>
</dbReference>
<evidence type="ECO:0000313" key="9">
    <source>
        <dbReference type="EMBL" id="PAV63367.1"/>
    </source>
</evidence>
<dbReference type="GO" id="GO:0045944">
    <property type="term" value="P:positive regulation of transcription by RNA polymerase II"/>
    <property type="evidence" value="ECO:0007669"/>
    <property type="project" value="InterPro"/>
</dbReference>
<dbReference type="FunFam" id="3.40.1810.10:FF:000002">
    <property type="entry name" value="Serum response factor b"/>
    <property type="match status" value="1"/>
</dbReference>
<dbReference type="CDD" id="cd00266">
    <property type="entry name" value="MADS_SRF_like"/>
    <property type="match status" value="1"/>
</dbReference>
<evidence type="ECO:0000256" key="4">
    <source>
        <dbReference type="ARBA" id="ARBA00023163"/>
    </source>
</evidence>
<keyword evidence="5" id="KW-0539">Nucleus</keyword>
<evidence type="ECO:0000256" key="1">
    <source>
        <dbReference type="ARBA" id="ARBA00004123"/>
    </source>
</evidence>
<keyword evidence="10" id="KW-1185">Reference proteome</keyword>
<protein>
    <recommendedName>
        <fullName evidence="6">Serum response factor homolog</fullName>
    </recommendedName>
</protein>
<feature type="domain" description="MADS-box" evidence="8">
    <location>
        <begin position="44"/>
        <end position="104"/>
    </location>
</feature>
<dbReference type="AlphaFoldDB" id="A0A2A2JNY4"/>
<feature type="region of interest" description="Disordered" evidence="7">
    <location>
        <begin position="142"/>
        <end position="166"/>
    </location>
</feature>
<keyword evidence="3" id="KW-0238">DNA-binding</keyword>
<dbReference type="STRING" id="2018661.A0A2A2JNY4"/>
<dbReference type="GO" id="GO:0000987">
    <property type="term" value="F:cis-regulatory region sequence-specific DNA binding"/>
    <property type="evidence" value="ECO:0007669"/>
    <property type="project" value="InterPro"/>
</dbReference>
<dbReference type="GO" id="GO:0046983">
    <property type="term" value="F:protein dimerization activity"/>
    <property type="evidence" value="ECO:0007669"/>
    <property type="project" value="InterPro"/>
</dbReference>
<name>A0A2A2JNY4_9BILA</name>
<dbReference type="InterPro" id="IPR033897">
    <property type="entry name" value="SRF-like_MADS-box"/>
</dbReference>
<evidence type="ECO:0000259" key="8">
    <source>
        <dbReference type="PROSITE" id="PS50066"/>
    </source>
</evidence>
<dbReference type="PROSITE" id="PS50066">
    <property type="entry name" value="MADS_BOX_2"/>
    <property type="match status" value="1"/>
</dbReference>
<dbReference type="Gene3D" id="3.40.1810.10">
    <property type="entry name" value="Transcription factor, MADS-box"/>
    <property type="match status" value="1"/>
</dbReference>
<feature type="region of interest" description="Disordered" evidence="7">
    <location>
        <begin position="255"/>
        <end position="275"/>
    </location>
</feature>
<dbReference type="InterPro" id="IPR002100">
    <property type="entry name" value="TF_MADSbox"/>
</dbReference>
<evidence type="ECO:0000256" key="5">
    <source>
        <dbReference type="ARBA" id="ARBA00023242"/>
    </source>
</evidence>
<dbReference type="PRINTS" id="PR00404">
    <property type="entry name" value="MADSDOMAIN"/>
</dbReference>
<feature type="region of interest" description="Disordered" evidence="7">
    <location>
        <begin position="184"/>
        <end position="242"/>
    </location>
</feature>
<dbReference type="GO" id="GO:0005634">
    <property type="term" value="C:nucleus"/>
    <property type="evidence" value="ECO:0007669"/>
    <property type="project" value="UniProtKB-SubCell"/>
</dbReference>
<feature type="region of interest" description="Disordered" evidence="7">
    <location>
        <begin position="1"/>
        <end position="40"/>
    </location>
</feature>
<evidence type="ECO:0000256" key="3">
    <source>
        <dbReference type="ARBA" id="ARBA00023125"/>
    </source>
</evidence>
<dbReference type="Pfam" id="PF00319">
    <property type="entry name" value="SRF-TF"/>
    <property type="match status" value="1"/>
</dbReference>
<evidence type="ECO:0000256" key="7">
    <source>
        <dbReference type="SAM" id="MobiDB-lite"/>
    </source>
</evidence>
<feature type="compositionally biased region" description="Polar residues" evidence="7">
    <location>
        <begin position="12"/>
        <end position="22"/>
    </location>
</feature>
<dbReference type="SUPFAM" id="SSF55455">
    <property type="entry name" value="SRF-like"/>
    <property type="match status" value="1"/>
</dbReference>
<keyword evidence="4" id="KW-0804">Transcription</keyword>
<organism evidence="9 10">
    <name type="scientific">Diploscapter pachys</name>
    <dbReference type="NCBI Taxonomy" id="2018661"/>
    <lineage>
        <taxon>Eukaryota</taxon>
        <taxon>Metazoa</taxon>
        <taxon>Ecdysozoa</taxon>
        <taxon>Nematoda</taxon>
        <taxon>Chromadorea</taxon>
        <taxon>Rhabditida</taxon>
        <taxon>Rhabditina</taxon>
        <taxon>Rhabditomorpha</taxon>
        <taxon>Rhabditoidea</taxon>
        <taxon>Rhabditidae</taxon>
        <taxon>Diploscapter</taxon>
    </lineage>
</organism>
<dbReference type="InterPro" id="IPR036879">
    <property type="entry name" value="TF_MADSbox_sf"/>
</dbReference>
<evidence type="ECO:0000256" key="6">
    <source>
        <dbReference type="ARBA" id="ARBA00069746"/>
    </source>
</evidence>
<evidence type="ECO:0000313" key="10">
    <source>
        <dbReference type="Proteomes" id="UP000218231"/>
    </source>
</evidence>
<dbReference type="InterPro" id="IPR050142">
    <property type="entry name" value="MADS-box/MEF2_TF"/>
</dbReference>
<keyword evidence="2" id="KW-0805">Transcription regulation</keyword>
<reference evidence="9 10" key="1">
    <citation type="journal article" date="2017" name="Curr. Biol.">
        <title>Genome architecture and evolution of a unichromosomal asexual nematode.</title>
        <authorList>
            <person name="Fradin H."/>
            <person name="Zegar C."/>
            <person name="Gutwein M."/>
            <person name="Lucas J."/>
            <person name="Kovtun M."/>
            <person name="Corcoran D."/>
            <person name="Baugh L.R."/>
            <person name="Kiontke K."/>
            <person name="Gunsalus K."/>
            <person name="Fitch D.H."/>
            <person name="Piano F."/>
        </authorList>
    </citation>
    <scope>NUCLEOTIDE SEQUENCE [LARGE SCALE GENOMIC DNA]</scope>
    <source>
        <strain evidence="9">PF1309</strain>
    </source>
</reference>
<dbReference type="Proteomes" id="UP000218231">
    <property type="component" value="Unassembled WGS sequence"/>
</dbReference>
<feature type="compositionally biased region" description="Acidic residues" evidence="7">
    <location>
        <begin position="186"/>
        <end position="207"/>
    </location>
</feature>
<dbReference type="SMART" id="SM00432">
    <property type="entry name" value="MADS"/>
    <property type="match status" value="1"/>
</dbReference>
<dbReference type="PANTHER" id="PTHR48019">
    <property type="entry name" value="SERUM RESPONSE FACTOR HOMOLOG"/>
    <property type="match status" value="1"/>
</dbReference>
<accession>A0A2A2JNY4</accession>
<sequence length="340" mass="37312">MTESPDLAQIMHQLQSSSSTPAPSEVDSQPIRAGNLLPNGKKTKGRVKIKMEYIGNKLRRYTTFSKRKTGIMKKAYELSTLTGTQVMLLVASETGHVYTYATKKLQPMIASETGKTLIQSCLSAPGDNTDCQPSRTEFTFECSGPGSGNSNARKRKATDNSEPEPTVVSIASFLPTMVPNTLFSNFDEDDYNQADSGDDSDSEEPMEEKEIVQVRRQANGKKEIKEEVRSETAKSEESTNETALFLQKHLKETLKDAASRRQKQQQSKAKVNTKTGGQATNQLLAPFILQGGANANNIMLNASSKGEEAPFGFTFPFQFNLQQLIEPASLAGQQPNSPKE</sequence>
<feature type="compositionally biased region" description="Basic and acidic residues" evidence="7">
    <location>
        <begin position="220"/>
        <end position="237"/>
    </location>
</feature>
<evidence type="ECO:0000256" key="2">
    <source>
        <dbReference type="ARBA" id="ARBA00023015"/>
    </source>
</evidence>
<dbReference type="GO" id="GO:0000981">
    <property type="term" value="F:DNA-binding transcription factor activity, RNA polymerase II-specific"/>
    <property type="evidence" value="ECO:0007669"/>
    <property type="project" value="InterPro"/>
</dbReference>
<comment type="subcellular location">
    <subcellularLocation>
        <location evidence="1">Nucleus</location>
    </subcellularLocation>
</comment>
<comment type="caution">
    <text evidence="9">The sequence shown here is derived from an EMBL/GenBank/DDBJ whole genome shotgun (WGS) entry which is preliminary data.</text>
</comment>